<organism evidence="2 3">
    <name type="scientific">Oryza meyeriana var. granulata</name>
    <dbReference type="NCBI Taxonomy" id="110450"/>
    <lineage>
        <taxon>Eukaryota</taxon>
        <taxon>Viridiplantae</taxon>
        <taxon>Streptophyta</taxon>
        <taxon>Embryophyta</taxon>
        <taxon>Tracheophyta</taxon>
        <taxon>Spermatophyta</taxon>
        <taxon>Magnoliopsida</taxon>
        <taxon>Liliopsida</taxon>
        <taxon>Poales</taxon>
        <taxon>Poaceae</taxon>
        <taxon>BOP clade</taxon>
        <taxon>Oryzoideae</taxon>
        <taxon>Oryzeae</taxon>
        <taxon>Oryzinae</taxon>
        <taxon>Oryza</taxon>
        <taxon>Oryza meyeriana</taxon>
    </lineage>
</organism>
<keyword evidence="3" id="KW-1185">Reference proteome</keyword>
<reference evidence="2 3" key="1">
    <citation type="submission" date="2019-11" db="EMBL/GenBank/DDBJ databases">
        <title>Whole genome sequence of Oryza granulata.</title>
        <authorList>
            <person name="Li W."/>
        </authorList>
    </citation>
    <scope>NUCLEOTIDE SEQUENCE [LARGE SCALE GENOMIC DNA]</scope>
    <source>
        <strain evidence="3">cv. Menghai</strain>
        <tissue evidence="2">Leaf</tissue>
    </source>
</reference>
<dbReference type="EMBL" id="SPHZ02000008">
    <property type="protein sequence ID" value="KAF0901728.1"/>
    <property type="molecule type" value="Genomic_DNA"/>
</dbReference>
<dbReference type="AlphaFoldDB" id="A0A6G1CMN2"/>
<dbReference type="Proteomes" id="UP000479710">
    <property type="component" value="Unassembled WGS sequence"/>
</dbReference>
<evidence type="ECO:0000313" key="2">
    <source>
        <dbReference type="EMBL" id="KAF0901728.1"/>
    </source>
</evidence>
<sequence length="64" mass="6925">MAWTRSIGTTGLGRGGIWQEHGGGEDEAASEEDLAPDPCHHEARQLDLRLETIEARARQLAVTG</sequence>
<evidence type="ECO:0000256" key="1">
    <source>
        <dbReference type="SAM" id="MobiDB-lite"/>
    </source>
</evidence>
<evidence type="ECO:0000313" key="3">
    <source>
        <dbReference type="Proteomes" id="UP000479710"/>
    </source>
</evidence>
<feature type="region of interest" description="Disordered" evidence="1">
    <location>
        <begin position="1"/>
        <end position="36"/>
    </location>
</feature>
<comment type="caution">
    <text evidence="2">The sequence shown here is derived from an EMBL/GenBank/DDBJ whole genome shotgun (WGS) entry which is preliminary data.</text>
</comment>
<proteinExistence type="predicted"/>
<protein>
    <submittedName>
        <fullName evidence="2">Uncharacterized protein</fullName>
    </submittedName>
</protein>
<accession>A0A6G1CMN2</accession>
<feature type="compositionally biased region" description="Acidic residues" evidence="1">
    <location>
        <begin position="25"/>
        <end position="35"/>
    </location>
</feature>
<name>A0A6G1CMN2_9ORYZ</name>
<gene>
    <name evidence="2" type="ORF">E2562_006197</name>
</gene>